<evidence type="ECO:0000313" key="2">
    <source>
        <dbReference type="EMBL" id="RZC71930.1"/>
    </source>
</evidence>
<proteinExistence type="predicted"/>
<organism evidence="2 3">
    <name type="scientific">Papaver somniferum</name>
    <name type="common">Opium poppy</name>
    <dbReference type="NCBI Taxonomy" id="3469"/>
    <lineage>
        <taxon>Eukaryota</taxon>
        <taxon>Viridiplantae</taxon>
        <taxon>Streptophyta</taxon>
        <taxon>Embryophyta</taxon>
        <taxon>Tracheophyta</taxon>
        <taxon>Spermatophyta</taxon>
        <taxon>Magnoliopsida</taxon>
        <taxon>Ranunculales</taxon>
        <taxon>Papaveraceae</taxon>
        <taxon>Papaveroideae</taxon>
        <taxon>Papaver</taxon>
    </lineage>
</organism>
<accession>A0A4Y7KHV4</accession>
<name>A0A4Y7KHV4_PAPSO</name>
<keyword evidence="3" id="KW-1185">Reference proteome</keyword>
<reference evidence="2 3" key="1">
    <citation type="journal article" date="2018" name="Science">
        <title>The opium poppy genome and morphinan production.</title>
        <authorList>
            <person name="Guo L."/>
            <person name="Winzer T."/>
            <person name="Yang X."/>
            <person name="Li Y."/>
            <person name="Ning Z."/>
            <person name="He Z."/>
            <person name="Teodor R."/>
            <person name="Lu Y."/>
            <person name="Bowser T.A."/>
            <person name="Graham I.A."/>
            <person name="Ye K."/>
        </authorList>
    </citation>
    <scope>NUCLEOTIDE SEQUENCE [LARGE SCALE GENOMIC DNA]</scope>
    <source>
        <strain evidence="3">cv. HN1</strain>
        <tissue evidence="2">Leaves</tissue>
    </source>
</reference>
<keyword evidence="1" id="KW-1133">Transmembrane helix</keyword>
<keyword evidence="1" id="KW-0472">Membrane</keyword>
<sequence>MSYYIHTSSKTQGEEFSVSYVSLVILYYLILMAISIPTTKFNFLNPSLSSYSSSSQSSSVPLARRNVFIPVHCTANQQLQKILVPVREDKHTT</sequence>
<dbReference type="AlphaFoldDB" id="A0A4Y7KHV4"/>
<gene>
    <name evidence="2" type="ORF">C5167_035063</name>
</gene>
<evidence type="ECO:0000256" key="1">
    <source>
        <dbReference type="SAM" id="Phobius"/>
    </source>
</evidence>
<dbReference type="Gramene" id="RZC71930">
    <property type="protein sequence ID" value="RZC71930"/>
    <property type="gene ID" value="C5167_035063"/>
</dbReference>
<evidence type="ECO:0000313" key="3">
    <source>
        <dbReference type="Proteomes" id="UP000316621"/>
    </source>
</evidence>
<dbReference type="Proteomes" id="UP000316621">
    <property type="component" value="Chromosome 7"/>
</dbReference>
<feature type="transmembrane region" description="Helical" evidence="1">
    <location>
        <begin position="20"/>
        <end position="39"/>
    </location>
</feature>
<protein>
    <submittedName>
        <fullName evidence="2">Uncharacterized protein</fullName>
    </submittedName>
</protein>
<keyword evidence="1" id="KW-0812">Transmembrane</keyword>
<dbReference type="EMBL" id="CM010721">
    <property type="protein sequence ID" value="RZC71930.1"/>
    <property type="molecule type" value="Genomic_DNA"/>
</dbReference>